<dbReference type="NCBIfam" id="TIGR02901">
    <property type="entry name" value="QoxD"/>
    <property type="match status" value="1"/>
</dbReference>
<evidence type="ECO:0000313" key="7">
    <source>
        <dbReference type="EMBL" id="SDH95070.1"/>
    </source>
</evidence>
<keyword evidence="4 6" id="KW-1133">Transmembrane helix</keyword>
<dbReference type="InterPro" id="IPR005171">
    <property type="entry name" value="Cyt_c_oxidase_su4_prok"/>
</dbReference>
<evidence type="ECO:0000256" key="1">
    <source>
        <dbReference type="ARBA" id="ARBA00004651"/>
    </source>
</evidence>
<dbReference type="Pfam" id="PF03626">
    <property type="entry name" value="COX4_pro"/>
    <property type="match status" value="1"/>
</dbReference>
<name>A0A1G8GL91_9BACL</name>
<organism evidence="7 8">
    <name type="scientific">Paenibacillus typhae</name>
    <dbReference type="NCBI Taxonomy" id="1174501"/>
    <lineage>
        <taxon>Bacteria</taxon>
        <taxon>Bacillati</taxon>
        <taxon>Bacillota</taxon>
        <taxon>Bacilli</taxon>
        <taxon>Bacillales</taxon>
        <taxon>Paenibacillaceae</taxon>
        <taxon>Paenibacillus</taxon>
    </lineage>
</organism>
<dbReference type="GO" id="GO:0042773">
    <property type="term" value="P:ATP synthesis coupled electron transport"/>
    <property type="evidence" value="ECO:0007669"/>
    <property type="project" value="UniProtKB-UniRule"/>
</dbReference>
<dbReference type="OrthoDB" id="2361460at2"/>
<dbReference type="GO" id="GO:0016682">
    <property type="term" value="F:oxidoreductase activity, acting on diphenols and related substances as donors, oxygen as acceptor"/>
    <property type="evidence" value="ECO:0007669"/>
    <property type="project" value="UniProtKB-UniRule"/>
</dbReference>
<dbReference type="STRING" id="1174501.SAMN05216192_102128"/>
<dbReference type="Proteomes" id="UP000199050">
    <property type="component" value="Unassembled WGS sequence"/>
</dbReference>
<reference evidence="8" key="1">
    <citation type="submission" date="2016-10" db="EMBL/GenBank/DDBJ databases">
        <authorList>
            <person name="Varghese N."/>
            <person name="Submissions S."/>
        </authorList>
    </citation>
    <scope>NUCLEOTIDE SEQUENCE [LARGE SCALE GENOMIC DNA]</scope>
    <source>
        <strain evidence="8">CGMCC 1.11012</strain>
    </source>
</reference>
<evidence type="ECO:0000256" key="5">
    <source>
        <dbReference type="ARBA" id="ARBA00023136"/>
    </source>
</evidence>
<comment type="catalytic activity">
    <reaction evidence="6">
        <text>2 a quinol + O2 = 2 a quinone + 2 H2O</text>
        <dbReference type="Rhea" id="RHEA:55376"/>
        <dbReference type="ChEBI" id="CHEBI:15377"/>
        <dbReference type="ChEBI" id="CHEBI:15379"/>
        <dbReference type="ChEBI" id="CHEBI:24646"/>
        <dbReference type="ChEBI" id="CHEBI:132124"/>
    </reaction>
</comment>
<gene>
    <name evidence="7" type="ORF">SAMN05216192_102128</name>
</gene>
<keyword evidence="8" id="KW-1185">Reference proteome</keyword>
<comment type="function">
    <text evidence="6">Catalyzes quinol oxidation with the concomitant reduction of oxygen to water.</text>
</comment>
<protein>
    <recommendedName>
        <fullName evidence="6">Quinol oxidase subunit 4</fullName>
        <ecNumber evidence="6">1.10.3.-</ecNumber>
    </recommendedName>
</protein>
<comment type="similarity">
    <text evidence="6">Belongs to the cytochrome c oxidase bacterial subunit 4 family.</text>
</comment>
<keyword evidence="2 6" id="KW-1003">Cell membrane</keyword>
<dbReference type="EC" id="1.10.3.-" evidence="6"/>
<evidence type="ECO:0000256" key="6">
    <source>
        <dbReference type="RuleBase" id="RU367153"/>
    </source>
</evidence>
<evidence type="ECO:0000256" key="4">
    <source>
        <dbReference type="ARBA" id="ARBA00022989"/>
    </source>
</evidence>
<dbReference type="EMBL" id="FNDX01000002">
    <property type="protein sequence ID" value="SDH95070.1"/>
    <property type="molecule type" value="Genomic_DNA"/>
</dbReference>
<evidence type="ECO:0000256" key="2">
    <source>
        <dbReference type="ARBA" id="ARBA00022475"/>
    </source>
</evidence>
<evidence type="ECO:0000256" key="3">
    <source>
        <dbReference type="ARBA" id="ARBA00022692"/>
    </source>
</evidence>
<accession>A0A1G8GL91</accession>
<feature type="transmembrane region" description="Helical" evidence="6">
    <location>
        <begin position="35"/>
        <end position="58"/>
    </location>
</feature>
<dbReference type="RefSeq" id="WP_090711806.1">
    <property type="nucleotide sequence ID" value="NZ_CBCSKY010000013.1"/>
</dbReference>
<sequence>MRALFPLKQVMGLICSLTLTAAALTVYFFDLSFEAGSSVLLITAFLQAIIQLTVFMHAGEGEDKKIIYTGIYYGAFVALVTVFGSLLALVWGYY</sequence>
<feature type="transmembrane region" description="Helical" evidence="6">
    <location>
        <begin position="12"/>
        <end position="29"/>
    </location>
</feature>
<keyword evidence="6" id="KW-0560">Oxidoreductase</keyword>
<dbReference type="InterPro" id="IPR014250">
    <property type="entry name" value="QoxD"/>
</dbReference>
<comment type="subcellular location">
    <subcellularLocation>
        <location evidence="1 6">Cell membrane</location>
        <topology evidence="1 6">Multi-pass membrane protein</topology>
    </subcellularLocation>
</comment>
<keyword evidence="3 6" id="KW-0812">Transmembrane</keyword>
<evidence type="ECO:0000313" key="8">
    <source>
        <dbReference type="Proteomes" id="UP000199050"/>
    </source>
</evidence>
<proteinExistence type="inferred from homology"/>
<dbReference type="AlphaFoldDB" id="A0A1G8GL91"/>
<keyword evidence="5 6" id="KW-0472">Membrane</keyword>
<dbReference type="GO" id="GO:0005886">
    <property type="term" value="C:plasma membrane"/>
    <property type="evidence" value="ECO:0007669"/>
    <property type="project" value="UniProtKB-SubCell"/>
</dbReference>
<feature type="transmembrane region" description="Helical" evidence="6">
    <location>
        <begin position="70"/>
        <end position="93"/>
    </location>
</feature>